<evidence type="ECO:0008006" key="2">
    <source>
        <dbReference type="Google" id="ProtNLM"/>
    </source>
</evidence>
<protein>
    <recommendedName>
        <fullName evidence="2">HipA-like C-terminal domain-containing protein</fullName>
    </recommendedName>
</protein>
<reference evidence="1" key="1">
    <citation type="journal article" date="2015" name="Nature">
        <title>Complex archaea that bridge the gap between prokaryotes and eukaryotes.</title>
        <authorList>
            <person name="Spang A."/>
            <person name="Saw J.H."/>
            <person name="Jorgensen S.L."/>
            <person name="Zaremba-Niedzwiedzka K."/>
            <person name="Martijn J."/>
            <person name="Lind A.E."/>
            <person name="van Eijk R."/>
            <person name="Schleper C."/>
            <person name="Guy L."/>
            <person name="Ettema T.J."/>
        </authorList>
    </citation>
    <scope>NUCLEOTIDE SEQUENCE</scope>
</reference>
<dbReference type="EMBL" id="LAZR01016926">
    <property type="protein sequence ID" value="KKM02455.1"/>
    <property type="molecule type" value="Genomic_DNA"/>
</dbReference>
<comment type="caution">
    <text evidence="1">The sequence shown here is derived from an EMBL/GenBank/DDBJ whole genome shotgun (WGS) entry which is preliminary data.</text>
</comment>
<organism evidence="1">
    <name type="scientific">marine sediment metagenome</name>
    <dbReference type="NCBI Taxonomy" id="412755"/>
    <lineage>
        <taxon>unclassified sequences</taxon>
        <taxon>metagenomes</taxon>
        <taxon>ecological metagenomes</taxon>
    </lineage>
</organism>
<accession>A0A0F9GUE9</accession>
<name>A0A0F9GUE9_9ZZZZ</name>
<proteinExistence type="predicted"/>
<gene>
    <name evidence="1" type="ORF">LCGC14_1784280</name>
</gene>
<dbReference type="AlphaFoldDB" id="A0A0F9GUE9"/>
<sequence length="173" mass="20292">MGFFIEPSQQMAERNNCEGVLIKNVQQDQCERYKTNVMSVFQYMVGNTDWSIPAAHNIVLIREEITDPPITVPFDFDWCGLVNSSYALPNPVLGIDNVRTRLFRGFCRSENEFELAFQEFRDREEDIFKTIDSVPGLSDRERQNVVKYMEQFFKVINKPKLSRNEFLNNCRSE</sequence>
<evidence type="ECO:0000313" key="1">
    <source>
        <dbReference type="EMBL" id="KKM02455.1"/>
    </source>
</evidence>